<dbReference type="GO" id="GO:0005886">
    <property type="term" value="C:plasma membrane"/>
    <property type="evidence" value="ECO:0007669"/>
    <property type="project" value="TreeGrafter"/>
</dbReference>
<dbReference type="Gene3D" id="3.40.50.300">
    <property type="entry name" value="P-loop containing nucleotide triphosphate hydrolases"/>
    <property type="match status" value="1"/>
</dbReference>
<organism evidence="6 7">
    <name type="scientific">Pseudoxanthomonas indica</name>
    <dbReference type="NCBI Taxonomy" id="428993"/>
    <lineage>
        <taxon>Bacteria</taxon>
        <taxon>Pseudomonadati</taxon>
        <taxon>Pseudomonadota</taxon>
        <taxon>Gammaproteobacteria</taxon>
        <taxon>Lysobacterales</taxon>
        <taxon>Lysobacteraceae</taxon>
        <taxon>Pseudoxanthomonas</taxon>
    </lineage>
</organism>
<keyword evidence="7" id="KW-1185">Reference proteome</keyword>
<dbReference type="InterPro" id="IPR003439">
    <property type="entry name" value="ABC_transporter-like_ATP-bd"/>
</dbReference>
<reference evidence="6 7" key="1">
    <citation type="submission" date="2017-02" db="EMBL/GenBank/DDBJ databases">
        <authorList>
            <person name="Peterson S.W."/>
        </authorList>
    </citation>
    <scope>NUCLEOTIDE SEQUENCE [LARGE SCALE GENOMIC DNA]</scope>
    <source>
        <strain evidence="6 7">P15</strain>
    </source>
</reference>
<dbReference type="RefSeq" id="WP_079723674.1">
    <property type="nucleotide sequence ID" value="NZ_BMCL01000002.1"/>
</dbReference>
<comment type="similarity">
    <text evidence="4">Belongs to the ABC transporter superfamily. Macrolide exporter (TC 3.A.1.122) family.</text>
</comment>
<evidence type="ECO:0000259" key="5">
    <source>
        <dbReference type="PROSITE" id="PS50893"/>
    </source>
</evidence>
<dbReference type="PANTHER" id="PTHR24220:SF648">
    <property type="entry name" value="ABC TRANSPORTER ATP-BINDING PROTEIN YTRE"/>
    <property type="match status" value="1"/>
</dbReference>
<dbReference type="PANTHER" id="PTHR24220">
    <property type="entry name" value="IMPORT ATP-BINDING PROTEIN"/>
    <property type="match status" value="1"/>
</dbReference>
<dbReference type="AlphaFoldDB" id="A0A1T5K5H8"/>
<evidence type="ECO:0000256" key="3">
    <source>
        <dbReference type="ARBA" id="ARBA00022840"/>
    </source>
</evidence>
<dbReference type="InterPro" id="IPR017911">
    <property type="entry name" value="MacB-like_ATP-bd"/>
</dbReference>
<dbReference type="EMBL" id="FUZV01000001">
    <property type="protein sequence ID" value="SKC58708.1"/>
    <property type="molecule type" value="Genomic_DNA"/>
</dbReference>
<accession>A0A1T5K5H8</accession>
<dbReference type="SUPFAM" id="SSF52540">
    <property type="entry name" value="P-loop containing nucleoside triphosphate hydrolases"/>
    <property type="match status" value="1"/>
</dbReference>
<dbReference type="STRING" id="428993.SAMN06296058_1365"/>
<dbReference type="GO" id="GO:0016887">
    <property type="term" value="F:ATP hydrolysis activity"/>
    <property type="evidence" value="ECO:0007669"/>
    <property type="project" value="InterPro"/>
</dbReference>
<keyword evidence="3 6" id="KW-0067">ATP-binding</keyword>
<protein>
    <submittedName>
        <fullName evidence="6">Putative ABC transport system ATP-binding protein</fullName>
    </submittedName>
</protein>
<sequence length="244" mass="26487">MLDMRSVSKVYRTSQVETHALRSLDLHVREGEFVAVTGPSGSGKTTFLNIAGLLETFNTGTFQLDGQDVSGLSDDARSQLRNQKIGFIFQSFNLIPDLNLFDNVDVPLRYRGMNAAERKKRIEDALGRVGLGSRMRHYPSELSGGQQQRAAIARALAGTPRLLLADEPTGNLDSQMARGVMELLEEINSQGTTIIMVTHDPELAARAQRNVHIVDGAATDLTTEPRLVAASDSDSALNLAPAQA</sequence>
<dbReference type="PROSITE" id="PS50893">
    <property type="entry name" value="ABC_TRANSPORTER_2"/>
    <property type="match status" value="1"/>
</dbReference>
<dbReference type="InterPro" id="IPR015854">
    <property type="entry name" value="ABC_transpr_LolD-like"/>
</dbReference>
<dbReference type="GO" id="GO:0005524">
    <property type="term" value="F:ATP binding"/>
    <property type="evidence" value="ECO:0007669"/>
    <property type="project" value="UniProtKB-KW"/>
</dbReference>
<keyword evidence="2" id="KW-0547">Nucleotide-binding</keyword>
<dbReference type="PROSITE" id="PS00211">
    <property type="entry name" value="ABC_TRANSPORTER_1"/>
    <property type="match status" value="1"/>
</dbReference>
<keyword evidence="1" id="KW-0813">Transport</keyword>
<dbReference type="InterPro" id="IPR003593">
    <property type="entry name" value="AAA+_ATPase"/>
</dbReference>
<feature type="domain" description="ABC transporter" evidence="5">
    <location>
        <begin position="2"/>
        <end position="240"/>
    </location>
</feature>
<proteinExistence type="inferred from homology"/>
<evidence type="ECO:0000256" key="4">
    <source>
        <dbReference type="ARBA" id="ARBA00038388"/>
    </source>
</evidence>
<dbReference type="CDD" id="cd03255">
    <property type="entry name" value="ABC_MJ0796_LolCDE_FtsE"/>
    <property type="match status" value="1"/>
</dbReference>
<evidence type="ECO:0000256" key="2">
    <source>
        <dbReference type="ARBA" id="ARBA00022741"/>
    </source>
</evidence>
<evidence type="ECO:0000313" key="6">
    <source>
        <dbReference type="EMBL" id="SKC58708.1"/>
    </source>
</evidence>
<dbReference type="SMART" id="SM00382">
    <property type="entry name" value="AAA"/>
    <property type="match status" value="1"/>
</dbReference>
<dbReference type="InterPro" id="IPR017871">
    <property type="entry name" value="ABC_transporter-like_CS"/>
</dbReference>
<name>A0A1T5K5H8_9GAMM</name>
<dbReference type="Pfam" id="PF00005">
    <property type="entry name" value="ABC_tran"/>
    <property type="match status" value="1"/>
</dbReference>
<gene>
    <name evidence="6" type="ORF">SAMN06296058_1365</name>
</gene>
<dbReference type="Proteomes" id="UP000190341">
    <property type="component" value="Unassembled WGS sequence"/>
</dbReference>
<dbReference type="FunFam" id="3.40.50.300:FF:000032">
    <property type="entry name" value="Export ABC transporter ATP-binding protein"/>
    <property type="match status" value="1"/>
</dbReference>
<dbReference type="GO" id="GO:1902495">
    <property type="term" value="C:transmembrane transporter complex"/>
    <property type="evidence" value="ECO:0007669"/>
    <property type="project" value="UniProtKB-ARBA"/>
</dbReference>
<evidence type="ECO:0000256" key="1">
    <source>
        <dbReference type="ARBA" id="ARBA00022448"/>
    </source>
</evidence>
<dbReference type="InterPro" id="IPR027417">
    <property type="entry name" value="P-loop_NTPase"/>
</dbReference>
<dbReference type="GO" id="GO:0022857">
    <property type="term" value="F:transmembrane transporter activity"/>
    <property type="evidence" value="ECO:0007669"/>
    <property type="project" value="TreeGrafter"/>
</dbReference>
<evidence type="ECO:0000313" key="7">
    <source>
        <dbReference type="Proteomes" id="UP000190341"/>
    </source>
</evidence>